<evidence type="ECO:0000313" key="1">
    <source>
        <dbReference type="EMBL" id="MFC5144608.1"/>
    </source>
</evidence>
<gene>
    <name evidence="1" type="ORF">ACFPP6_07945</name>
</gene>
<accession>A0ABV9ZT89</accession>
<name>A0ABV9ZT89_9ACTN</name>
<dbReference type="Proteomes" id="UP001596222">
    <property type="component" value="Unassembled WGS sequence"/>
</dbReference>
<keyword evidence="2" id="KW-1185">Reference proteome</keyword>
<dbReference type="EMBL" id="JBHSKJ010000004">
    <property type="protein sequence ID" value="MFC5144608.1"/>
    <property type="molecule type" value="Genomic_DNA"/>
</dbReference>
<proteinExistence type="predicted"/>
<evidence type="ECO:0000313" key="2">
    <source>
        <dbReference type="Proteomes" id="UP001596222"/>
    </source>
</evidence>
<dbReference type="RefSeq" id="WP_382038572.1">
    <property type="nucleotide sequence ID" value="NZ_JBHSKJ010000004.1"/>
</dbReference>
<protein>
    <submittedName>
        <fullName evidence="1">Uncharacterized protein</fullName>
    </submittedName>
</protein>
<sequence>MCENRLGALLEAGFTDRLGQRDRKLLARRALLKGVGEKPPFYLPTSWWYVVPGENYEGLFAALDLHDRVPVTFREGLDVADLPAWPDADPVFVTPEIDGWRLIFGNLDSVIGWDWDDMMGAVERLSARCGQAQMFFEDIAGGADIWVVAEAGRIRRRYARESNPEWVGEPLPWETLAVDDEDFDPEFDEAESNEGTADAMTACEYLSVHPSPVDADTEIRGHGWLAMSAPNVGHKGLEDLARSWK</sequence>
<reference evidence="2" key="1">
    <citation type="journal article" date="2019" name="Int. J. Syst. Evol. Microbiol.">
        <title>The Global Catalogue of Microorganisms (GCM) 10K type strain sequencing project: providing services to taxonomists for standard genome sequencing and annotation.</title>
        <authorList>
            <consortium name="The Broad Institute Genomics Platform"/>
            <consortium name="The Broad Institute Genome Sequencing Center for Infectious Disease"/>
            <person name="Wu L."/>
            <person name="Ma J."/>
        </authorList>
    </citation>
    <scope>NUCLEOTIDE SEQUENCE [LARGE SCALE GENOMIC DNA]</scope>
    <source>
        <strain evidence="2">CGMCC 4.1641</strain>
    </source>
</reference>
<comment type="caution">
    <text evidence="1">The sequence shown here is derived from an EMBL/GenBank/DDBJ whole genome shotgun (WGS) entry which is preliminary data.</text>
</comment>
<organism evidence="1 2">
    <name type="scientific">Streptomyces aureoversilis</name>
    <dbReference type="NCBI Taxonomy" id="67277"/>
    <lineage>
        <taxon>Bacteria</taxon>
        <taxon>Bacillati</taxon>
        <taxon>Actinomycetota</taxon>
        <taxon>Actinomycetes</taxon>
        <taxon>Kitasatosporales</taxon>
        <taxon>Streptomycetaceae</taxon>
        <taxon>Streptomyces</taxon>
    </lineage>
</organism>